<sequence>MPLFTSIGPPLTVRFHICLVKLELHVLHTVYSAESTSLSFDNSTLERRSTDRPRRRGPRSNPDKISWQLGFGRGNYRQMDTIQVCFELCSILFDHENTSGTTVKSRQNFMAAPSHTTSTLHPSYGLSIPQTLLNFSPSDGLIYRGLVCGSVTSPESPSNPSTPSDSPKLSPTLLSQVLLGSKVLDVCESRSIVEFKFNDLCNQGLTFARQIPFQCLKKMQELCSDHGDYRQSEPVSLQELVASSVL</sequence>
<feature type="region of interest" description="Disordered" evidence="1">
    <location>
        <begin position="42"/>
        <end position="64"/>
    </location>
</feature>
<reference evidence="2" key="1">
    <citation type="submission" date="2023-03" db="EMBL/GenBank/DDBJ databases">
        <title>Massive genome expansion in bonnet fungi (Mycena s.s.) driven by repeated elements and novel gene families across ecological guilds.</title>
        <authorList>
            <consortium name="Lawrence Berkeley National Laboratory"/>
            <person name="Harder C.B."/>
            <person name="Miyauchi S."/>
            <person name="Viragh M."/>
            <person name="Kuo A."/>
            <person name="Thoen E."/>
            <person name="Andreopoulos B."/>
            <person name="Lu D."/>
            <person name="Skrede I."/>
            <person name="Drula E."/>
            <person name="Henrissat B."/>
            <person name="Morin E."/>
            <person name="Kohler A."/>
            <person name="Barry K."/>
            <person name="LaButti K."/>
            <person name="Morin E."/>
            <person name="Salamov A."/>
            <person name="Lipzen A."/>
            <person name="Mereny Z."/>
            <person name="Hegedus B."/>
            <person name="Baldrian P."/>
            <person name="Stursova M."/>
            <person name="Weitz H."/>
            <person name="Taylor A."/>
            <person name="Grigoriev I.V."/>
            <person name="Nagy L.G."/>
            <person name="Martin F."/>
            <person name="Kauserud H."/>
        </authorList>
    </citation>
    <scope>NUCLEOTIDE SEQUENCE</scope>
    <source>
        <strain evidence="2">CBHHK200</strain>
    </source>
</reference>
<proteinExistence type="predicted"/>
<comment type="caution">
    <text evidence="2">The sequence shown here is derived from an EMBL/GenBank/DDBJ whole genome shotgun (WGS) entry which is preliminary data.</text>
</comment>
<name>A0AAD6SC11_9AGAR</name>
<dbReference type="AlphaFoldDB" id="A0AAD6SC11"/>
<evidence type="ECO:0000256" key="1">
    <source>
        <dbReference type="SAM" id="MobiDB-lite"/>
    </source>
</evidence>
<gene>
    <name evidence="2" type="ORF">C8F04DRAFT_1192127</name>
</gene>
<dbReference type="Proteomes" id="UP001218188">
    <property type="component" value="Unassembled WGS sequence"/>
</dbReference>
<protein>
    <submittedName>
        <fullName evidence="2">Uncharacterized protein</fullName>
    </submittedName>
</protein>
<evidence type="ECO:0000313" key="3">
    <source>
        <dbReference type="Proteomes" id="UP001218188"/>
    </source>
</evidence>
<dbReference type="EMBL" id="JARJCM010000165">
    <property type="protein sequence ID" value="KAJ7024720.1"/>
    <property type="molecule type" value="Genomic_DNA"/>
</dbReference>
<evidence type="ECO:0000313" key="2">
    <source>
        <dbReference type="EMBL" id="KAJ7024720.1"/>
    </source>
</evidence>
<accession>A0AAD6SC11</accession>
<keyword evidence="3" id="KW-1185">Reference proteome</keyword>
<organism evidence="2 3">
    <name type="scientific">Mycena alexandri</name>
    <dbReference type="NCBI Taxonomy" id="1745969"/>
    <lineage>
        <taxon>Eukaryota</taxon>
        <taxon>Fungi</taxon>
        <taxon>Dikarya</taxon>
        <taxon>Basidiomycota</taxon>
        <taxon>Agaricomycotina</taxon>
        <taxon>Agaricomycetes</taxon>
        <taxon>Agaricomycetidae</taxon>
        <taxon>Agaricales</taxon>
        <taxon>Marasmiineae</taxon>
        <taxon>Mycenaceae</taxon>
        <taxon>Mycena</taxon>
    </lineage>
</organism>